<organism evidence="1 2">
    <name type="scientific">Nocardioides aurantiacus</name>
    <dbReference type="NCBI Taxonomy" id="86796"/>
    <lineage>
        <taxon>Bacteria</taxon>
        <taxon>Bacillati</taxon>
        <taxon>Actinomycetota</taxon>
        <taxon>Actinomycetes</taxon>
        <taxon>Propionibacteriales</taxon>
        <taxon>Nocardioidaceae</taxon>
        <taxon>Nocardioides</taxon>
    </lineage>
</organism>
<name>A0A3N2CP84_9ACTN</name>
<dbReference type="Proteomes" id="UP000281738">
    <property type="component" value="Unassembled WGS sequence"/>
</dbReference>
<proteinExistence type="predicted"/>
<comment type="caution">
    <text evidence="1">The sequence shown here is derived from an EMBL/GenBank/DDBJ whole genome shotgun (WGS) entry which is preliminary data.</text>
</comment>
<accession>A0A3N2CP84</accession>
<sequence>MKAVIAIKNKMHSNTMGSSSQSSITSFWLMNGWLFMVSTYHKTTGSVKMTGSDNVLRNLRVQ</sequence>
<evidence type="ECO:0000313" key="2">
    <source>
        <dbReference type="Proteomes" id="UP000281738"/>
    </source>
</evidence>
<gene>
    <name evidence="1" type="ORF">EDD33_0150</name>
</gene>
<dbReference type="AlphaFoldDB" id="A0A3N2CP84"/>
<reference evidence="1 2" key="1">
    <citation type="submission" date="2018-11" db="EMBL/GenBank/DDBJ databases">
        <title>Sequencing the genomes of 1000 actinobacteria strains.</title>
        <authorList>
            <person name="Klenk H.-P."/>
        </authorList>
    </citation>
    <scope>NUCLEOTIDE SEQUENCE [LARGE SCALE GENOMIC DNA]</scope>
    <source>
        <strain evidence="1 2">DSM 12652</strain>
    </source>
</reference>
<dbReference type="EMBL" id="RKHO01000001">
    <property type="protein sequence ID" value="ROR89330.1"/>
    <property type="molecule type" value="Genomic_DNA"/>
</dbReference>
<evidence type="ECO:0000313" key="1">
    <source>
        <dbReference type="EMBL" id="ROR89330.1"/>
    </source>
</evidence>
<protein>
    <submittedName>
        <fullName evidence="1">Uncharacterized protein</fullName>
    </submittedName>
</protein>
<keyword evidence="2" id="KW-1185">Reference proteome</keyword>